<name>A0A2M7CIZ5_9BACT</name>
<dbReference type="CDD" id="cd03809">
    <property type="entry name" value="GT4_MtfB-like"/>
    <property type="match status" value="1"/>
</dbReference>
<reference evidence="5" key="1">
    <citation type="submission" date="2017-09" db="EMBL/GenBank/DDBJ databases">
        <title>Depth-based differentiation of microbial function through sediment-hosted aquifers and enrichment of novel symbionts in the deep terrestrial subsurface.</title>
        <authorList>
            <person name="Probst A.J."/>
            <person name="Ladd B."/>
            <person name="Jarett J.K."/>
            <person name="Geller-Mcgrath D.E."/>
            <person name="Sieber C.M.K."/>
            <person name="Emerson J.B."/>
            <person name="Anantharaman K."/>
            <person name="Thomas B.C."/>
            <person name="Malmstrom R."/>
            <person name="Stieglmeier M."/>
            <person name="Klingl A."/>
            <person name="Woyke T."/>
            <person name="Ryan C.M."/>
            <person name="Banfield J.F."/>
        </authorList>
    </citation>
    <scope>NUCLEOTIDE SEQUENCE [LARGE SCALE GENOMIC DNA]</scope>
</reference>
<evidence type="ECO:0000259" key="2">
    <source>
        <dbReference type="Pfam" id="PF00534"/>
    </source>
</evidence>
<dbReference type="SUPFAM" id="SSF53756">
    <property type="entry name" value="UDP-Glycosyltransferase/glycogen phosphorylase"/>
    <property type="match status" value="1"/>
</dbReference>
<evidence type="ECO:0000256" key="1">
    <source>
        <dbReference type="ARBA" id="ARBA00022679"/>
    </source>
</evidence>
<dbReference type="Pfam" id="PF00534">
    <property type="entry name" value="Glycos_transf_1"/>
    <property type="match status" value="1"/>
</dbReference>
<evidence type="ECO:0000259" key="3">
    <source>
        <dbReference type="Pfam" id="PF13439"/>
    </source>
</evidence>
<dbReference type="Proteomes" id="UP000229966">
    <property type="component" value="Unassembled WGS sequence"/>
</dbReference>
<dbReference type="FunFam" id="3.40.50.2000:FF:000119">
    <property type="entry name" value="Glycosyl transferase group 1"/>
    <property type="match status" value="1"/>
</dbReference>
<dbReference type="PANTHER" id="PTHR46401:SF2">
    <property type="entry name" value="GLYCOSYLTRANSFERASE WBBK-RELATED"/>
    <property type="match status" value="1"/>
</dbReference>
<accession>A0A2M7CIZ5</accession>
<feature type="domain" description="Glycosyl transferase family 1" evidence="2">
    <location>
        <begin position="180"/>
        <end position="346"/>
    </location>
</feature>
<dbReference type="GO" id="GO:0016757">
    <property type="term" value="F:glycosyltransferase activity"/>
    <property type="evidence" value="ECO:0007669"/>
    <property type="project" value="InterPro"/>
</dbReference>
<dbReference type="PANTHER" id="PTHR46401">
    <property type="entry name" value="GLYCOSYLTRANSFERASE WBBK-RELATED"/>
    <property type="match status" value="1"/>
</dbReference>
<dbReference type="EMBL" id="PEUM01000021">
    <property type="protein sequence ID" value="PIV25598.1"/>
    <property type="molecule type" value="Genomic_DNA"/>
</dbReference>
<protein>
    <recommendedName>
        <fullName evidence="6">Glycosyltransferase family 1 protein</fullName>
    </recommendedName>
</protein>
<feature type="domain" description="Glycosyltransferase subfamily 4-like N-terminal" evidence="3">
    <location>
        <begin position="16"/>
        <end position="175"/>
    </location>
</feature>
<sequence length="368" mass="41757">MKILIDASRAVIENAGIARYTRNICANLAAQDKNNQYDFLVTFARLDKEKIRQINNLSKYGKVIVRRIPGNFKEFLWQKKWAKIFFNHWYKNYDLFFAPSFLELPQFIDIPAILTIHDLTTFRFPEQRGQEVSQRLSRVAQSACQKATQVIAISEQTKNDLIKFCQIPKSKISVILLAAESKFHHKKLPKENFILSVGTLEPRKNVPTLIKAYALLPEKVQKKYQLKIVGGVGWNESNIFITIKKLKNKGQVDFLGYVSDKKLIQLYNQASVFVYPSIFEGFGLPVLEAMQCGAPVITTCVSSLPEVGGMAVKYLDKSGDSQKLSQLIKNMLASQKLQQQMSQAGIAQAKKFSWQKTASKTIAILDLL</sequence>
<evidence type="ECO:0008006" key="6">
    <source>
        <dbReference type="Google" id="ProtNLM"/>
    </source>
</evidence>
<gene>
    <name evidence="4" type="ORF">COS38_00765</name>
</gene>
<comment type="caution">
    <text evidence="4">The sequence shown here is derived from an EMBL/GenBank/DDBJ whole genome shotgun (WGS) entry which is preliminary data.</text>
</comment>
<dbReference type="InterPro" id="IPR001296">
    <property type="entry name" value="Glyco_trans_1"/>
</dbReference>
<evidence type="ECO:0000313" key="4">
    <source>
        <dbReference type="EMBL" id="PIV25598.1"/>
    </source>
</evidence>
<dbReference type="AlphaFoldDB" id="A0A2M7CIZ5"/>
<dbReference type="Pfam" id="PF13439">
    <property type="entry name" value="Glyco_transf_4"/>
    <property type="match status" value="1"/>
</dbReference>
<proteinExistence type="predicted"/>
<organism evidence="4 5">
    <name type="scientific">Candidatus Berkelbacteria bacterium CG03_land_8_20_14_0_80_40_36</name>
    <dbReference type="NCBI Taxonomy" id="1974509"/>
    <lineage>
        <taxon>Bacteria</taxon>
        <taxon>Candidatus Berkelbacteria</taxon>
    </lineage>
</organism>
<dbReference type="Gene3D" id="3.40.50.2000">
    <property type="entry name" value="Glycogen Phosphorylase B"/>
    <property type="match status" value="2"/>
</dbReference>
<dbReference type="InterPro" id="IPR028098">
    <property type="entry name" value="Glyco_trans_4-like_N"/>
</dbReference>
<evidence type="ECO:0000313" key="5">
    <source>
        <dbReference type="Proteomes" id="UP000229966"/>
    </source>
</evidence>
<keyword evidence="1" id="KW-0808">Transferase</keyword>